<accession>A0A1I7WLG1</accession>
<name>A0A1I7WLG1_HETBA</name>
<reference evidence="3" key="1">
    <citation type="submission" date="2016-11" db="UniProtKB">
        <authorList>
            <consortium name="WormBaseParasite"/>
        </authorList>
    </citation>
    <scope>IDENTIFICATION</scope>
</reference>
<evidence type="ECO:0000256" key="1">
    <source>
        <dbReference type="SAM" id="Phobius"/>
    </source>
</evidence>
<protein>
    <submittedName>
        <fullName evidence="3">Myosin motor domain-containing protein</fullName>
    </submittedName>
</protein>
<dbReference type="Proteomes" id="UP000095283">
    <property type="component" value="Unplaced"/>
</dbReference>
<feature type="transmembrane region" description="Helical" evidence="1">
    <location>
        <begin position="59"/>
        <end position="77"/>
    </location>
</feature>
<keyword evidence="1" id="KW-0812">Transmembrane</keyword>
<keyword evidence="1" id="KW-1133">Transmembrane helix</keyword>
<organism evidence="2 3">
    <name type="scientific">Heterorhabditis bacteriophora</name>
    <name type="common">Entomopathogenic nematode worm</name>
    <dbReference type="NCBI Taxonomy" id="37862"/>
    <lineage>
        <taxon>Eukaryota</taxon>
        <taxon>Metazoa</taxon>
        <taxon>Ecdysozoa</taxon>
        <taxon>Nematoda</taxon>
        <taxon>Chromadorea</taxon>
        <taxon>Rhabditida</taxon>
        <taxon>Rhabditina</taxon>
        <taxon>Rhabditomorpha</taxon>
        <taxon>Strongyloidea</taxon>
        <taxon>Heterorhabditidae</taxon>
        <taxon>Heterorhabditis</taxon>
    </lineage>
</organism>
<dbReference type="WBParaSite" id="Hba_05978">
    <property type="protein sequence ID" value="Hba_05978"/>
    <property type="gene ID" value="Hba_05978"/>
</dbReference>
<proteinExistence type="predicted"/>
<keyword evidence="2" id="KW-1185">Reference proteome</keyword>
<keyword evidence="1" id="KW-0472">Membrane</keyword>
<evidence type="ECO:0000313" key="3">
    <source>
        <dbReference type="WBParaSite" id="Hba_05978"/>
    </source>
</evidence>
<evidence type="ECO:0000313" key="2">
    <source>
        <dbReference type="Proteomes" id="UP000095283"/>
    </source>
</evidence>
<dbReference type="AlphaFoldDB" id="A0A1I7WLG1"/>
<feature type="transmembrane region" description="Helical" evidence="1">
    <location>
        <begin position="119"/>
        <end position="140"/>
    </location>
</feature>
<sequence length="151" mass="17522">MRKKTTRYRGNMDLMTTPSGKTAPLVVALLRRLTGYYSQKFENYLLLGRRVKLNPYDTFLGILLLSSLHFIYLLYPVTGRRGYSCSRPAQLHQLKLPTGYQTLPSPIPPRRGFNESHSYYEFFGSLLSKLFHNFIVWILFGNSVLFPKHAQ</sequence>